<reference evidence="2 3" key="1">
    <citation type="journal article" date="2019" name="Int. J. Syst. Evol. Microbiol.">
        <title>The Global Catalogue of Microorganisms (GCM) 10K type strain sequencing project: providing services to taxonomists for standard genome sequencing and annotation.</title>
        <authorList>
            <consortium name="The Broad Institute Genomics Platform"/>
            <consortium name="The Broad Institute Genome Sequencing Center for Infectious Disease"/>
            <person name="Wu L."/>
            <person name="Ma J."/>
        </authorList>
    </citation>
    <scope>NUCLEOTIDE SEQUENCE [LARGE SCALE GENOMIC DNA]</scope>
    <source>
        <strain evidence="2 3">JCM 13584</strain>
    </source>
</reference>
<dbReference type="InterPro" id="IPR032330">
    <property type="entry name" value="EF-G-binding_C"/>
</dbReference>
<evidence type="ECO:0000313" key="2">
    <source>
        <dbReference type="EMBL" id="GAA1965431.1"/>
    </source>
</evidence>
<feature type="domain" description="Elongation factor G-binding protein C-terminal treble-clef zinc-finger" evidence="1">
    <location>
        <begin position="9"/>
        <end position="159"/>
    </location>
</feature>
<evidence type="ECO:0000259" key="1">
    <source>
        <dbReference type="Pfam" id="PF16571"/>
    </source>
</evidence>
<keyword evidence="3" id="KW-1185">Reference proteome</keyword>
<dbReference type="Proteomes" id="UP001499954">
    <property type="component" value="Unassembled WGS sequence"/>
</dbReference>
<dbReference type="Pfam" id="PF16571">
    <property type="entry name" value="FBP_C"/>
    <property type="match status" value="1"/>
</dbReference>
<evidence type="ECO:0000313" key="3">
    <source>
        <dbReference type="Proteomes" id="UP001499954"/>
    </source>
</evidence>
<accession>A0ABN2R8S0</accession>
<dbReference type="EMBL" id="BAAAMK010000010">
    <property type="protein sequence ID" value="GAA1965431.1"/>
    <property type="molecule type" value="Genomic_DNA"/>
</dbReference>
<gene>
    <name evidence="2" type="ORF">GCM10009717_35370</name>
</gene>
<dbReference type="RefSeq" id="WP_157415624.1">
    <property type="nucleotide sequence ID" value="NZ_BAAAMK010000010.1"/>
</dbReference>
<comment type="caution">
    <text evidence="2">The sequence shown here is derived from an EMBL/GenBank/DDBJ whole genome shotgun (WGS) entry which is preliminary data.</text>
</comment>
<organism evidence="2 3">
    <name type="scientific">Agromyces allii</name>
    <dbReference type="NCBI Taxonomy" id="393607"/>
    <lineage>
        <taxon>Bacteria</taxon>
        <taxon>Bacillati</taxon>
        <taxon>Actinomycetota</taxon>
        <taxon>Actinomycetes</taxon>
        <taxon>Micrococcales</taxon>
        <taxon>Microbacteriaceae</taxon>
        <taxon>Agromyces</taxon>
    </lineage>
</organism>
<proteinExistence type="predicted"/>
<name>A0ABN2R8S0_9MICO</name>
<sequence length="163" mass="17972">MLPIDGARIRASFINASQRERAAATLPADFATLQWDAFDFLGWRDPKLPKVGYVVTETVDGLVGIMLRQAEGRIRTRPQCSWCEDVTLPNDVVFYTAKRSGAAGRNGDTVGTLACAGFECSRNVRRLPPVAYIGFDVEAARRQRIEALREHVSGFVQAVRDGS</sequence>
<protein>
    <submittedName>
        <fullName evidence="2">FBP domain-containing protein</fullName>
    </submittedName>
</protein>